<dbReference type="Pfam" id="PF14267">
    <property type="entry name" value="DUF4357"/>
    <property type="match status" value="1"/>
</dbReference>
<evidence type="ECO:0000256" key="1">
    <source>
        <dbReference type="SAM" id="MobiDB-lite"/>
    </source>
</evidence>
<dbReference type="InterPro" id="IPR025579">
    <property type="entry name" value="DUF4357"/>
</dbReference>
<evidence type="ECO:0000259" key="2">
    <source>
        <dbReference type="PROSITE" id="PS50164"/>
    </source>
</evidence>
<comment type="caution">
    <text evidence="3">The sequence shown here is derived from an EMBL/GenBank/DDBJ whole genome shotgun (WGS) entry which is preliminary data.</text>
</comment>
<dbReference type="PROSITE" id="PS50164">
    <property type="entry name" value="GIY_YIG"/>
    <property type="match status" value="1"/>
</dbReference>
<evidence type="ECO:0000313" key="3">
    <source>
        <dbReference type="EMBL" id="KPH87301.1"/>
    </source>
</evidence>
<proteinExistence type="predicted"/>
<accession>A0A0N1F9G7</accession>
<sequence length="323" mass="35501">MIDTRGRSLELFYIDGHPDGMVTAELFNWTGHVFVTPRTRLTEALRREEAGYAGVYLLLGEKDGQDFAYIGEAEDLSTRLKQHAAATDKDWWETAVLVSASANRLNKAHVKYLEARLVTMAREIGHTPLHNGNSPSLPGLTEADIAKMEAFLANLMVVLPAIRVDMFIQRSRPAGSSRPVPAFEAPEDDGASEDNEHTQAVRFILNKPTLDLTATAIFQNGEFIVEAGSHARSEWMNEKSIQAGSYKPLQDELVRSGVLRPDGMHMVFTKDYAFRSPTAAAAIVFGHSGGGPAAWKLASNTDISFRDWQARQLDAVTEEGAAT</sequence>
<dbReference type="EMBL" id="JUFX02000124">
    <property type="protein sequence ID" value="KPH87301.1"/>
    <property type="molecule type" value="Genomic_DNA"/>
</dbReference>
<protein>
    <submittedName>
        <fullName evidence="3">Methionine sulfoxide reductase</fullName>
    </submittedName>
</protein>
<feature type="domain" description="GIY-YIG" evidence="2">
    <location>
        <begin position="51"/>
        <end position="132"/>
    </location>
</feature>
<dbReference type="Proteomes" id="UP000031553">
    <property type="component" value="Unassembled WGS sequence"/>
</dbReference>
<feature type="region of interest" description="Disordered" evidence="1">
    <location>
        <begin position="172"/>
        <end position="195"/>
    </location>
</feature>
<dbReference type="OrthoDB" id="2656488at2"/>
<gene>
    <name evidence="3" type="ORF">GLUCOINTEAF2_0202138</name>
</gene>
<organism evidence="3 4">
    <name type="scientific">Komagataeibacter intermedius AF2</name>
    <dbReference type="NCBI Taxonomy" id="1458464"/>
    <lineage>
        <taxon>Bacteria</taxon>
        <taxon>Pseudomonadati</taxon>
        <taxon>Pseudomonadota</taxon>
        <taxon>Alphaproteobacteria</taxon>
        <taxon>Acetobacterales</taxon>
        <taxon>Acetobacteraceae</taxon>
        <taxon>Komagataeibacter</taxon>
    </lineage>
</organism>
<evidence type="ECO:0000313" key="4">
    <source>
        <dbReference type="Proteomes" id="UP000031553"/>
    </source>
</evidence>
<dbReference type="InterPro" id="IPR000305">
    <property type="entry name" value="GIY-YIG_endonuc"/>
</dbReference>
<dbReference type="AlphaFoldDB" id="A0A0N1F9G7"/>
<dbReference type="CDD" id="cd10447">
    <property type="entry name" value="GIY-YIG_unchar_2"/>
    <property type="match status" value="1"/>
</dbReference>
<name>A0A0N1F9G7_9PROT</name>
<dbReference type="RefSeq" id="WP_039734952.1">
    <property type="nucleotide sequence ID" value="NZ_JUFX02000124.1"/>
</dbReference>
<reference evidence="3 4" key="1">
    <citation type="submission" date="2015-07" db="EMBL/GenBank/DDBJ databases">
        <title>Draft Genome Sequence of Komagataeibacter intermedius Strain AF2, Isolated from Kombucha Tea.</title>
        <authorList>
            <person name="Santos R.A."/>
            <person name="Berretta A.A."/>
            <person name="Barud H.S."/>
            <person name="Ribeiro S.J."/>
            <person name="Gonzalez-Garcia L.N."/>
            <person name="Zucchi T.D."/>
            <person name="Goldman G.H."/>
            <person name="Riano-Pachon D.M."/>
        </authorList>
    </citation>
    <scope>NUCLEOTIDE SEQUENCE [LARGE SCALE GENOMIC DNA]</scope>
    <source>
        <strain evidence="3 4">AF2</strain>
    </source>
</reference>